<feature type="transmembrane region" description="Helical" evidence="1">
    <location>
        <begin position="5"/>
        <end position="21"/>
    </location>
</feature>
<keyword evidence="1" id="KW-1133">Transmembrane helix</keyword>
<feature type="transmembrane region" description="Helical" evidence="1">
    <location>
        <begin position="232"/>
        <end position="249"/>
    </location>
</feature>
<accession>A0A1F8B011</accession>
<comment type="caution">
    <text evidence="2">The sequence shown here is derived from an EMBL/GenBank/DDBJ whole genome shotgun (WGS) entry which is preliminary data.</text>
</comment>
<sequence length="278" mass="32696">MLKNLIKLILLVFWPLTFFLANNTTDFLTYFSISALIFLTFFLFNKKYSFYLLPLIAIPFIDPKLSAFPILASAVAWFLEAREPRKLILNWTTAALFLSILAVGIQWKEFKNQTVFFSDYEAQQKVLRNITLYPNVFSARLFQNKVRIVFDKFSQNFFALTDPNNYFFSYHPREGVVSSQNLVKYPFLGIVYFLFGLFSIKTLKSRKFIVWIVVALMVSLSVLKIFDRSDFTLWIPLSLVTVYGVDVFYKARPRLFRLFSFFFIFFSAIELIRILVVL</sequence>
<feature type="transmembrane region" description="Helical" evidence="1">
    <location>
        <begin position="27"/>
        <end position="44"/>
    </location>
</feature>
<evidence type="ECO:0000313" key="2">
    <source>
        <dbReference type="EMBL" id="OGM56805.1"/>
    </source>
</evidence>
<protein>
    <recommendedName>
        <fullName evidence="4">Glycosyltransferase RgtA/B/C/D-like domain-containing protein</fullName>
    </recommendedName>
</protein>
<feature type="transmembrane region" description="Helical" evidence="1">
    <location>
        <begin position="256"/>
        <end position="276"/>
    </location>
</feature>
<evidence type="ECO:0000313" key="3">
    <source>
        <dbReference type="Proteomes" id="UP000178313"/>
    </source>
</evidence>
<dbReference type="EMBL" id="MGGZ01000024">
    <property type="protein sequence ID" value="OGM56805.1"/>
    <property type="molecule type" value="Genomic_DNA"/>
</dbReference>
<evidence type="ECO:0008006" key="4">
    <source>
        <dbReference type="Google" id="ProtNLM"/>
    </source>
</evidence>
<feature type="transmembrane region" description="Helical" evidence="1">
    <location>
        <begin position="87"/>
        <end position="107"/>
    </location>
</feature>
<feature type="transmembrane region" description="Helical" evidence="1">
    <location>
        <begin position="208"/>
        <end position="226"/>
    </location>
</feature>
<dbReference type="STRING" id="1802513.A3E46_02745"/>
<dbReference type="Proteomes" id="UP000178313">
    <property type="component" value="Unassembled WGS sequence"/>
</dbReference>
<dbReference type="AlphaFoldDB" id="A0A1F8B011"/>
<organism evidence="2 3">
    <name type="scientific">Candidatus Woesebacteria bacterium RIFCSPHIGHO2_12_FULL_46_16</name>
    <dbReference type="NCBI Taxonomy" id="1802513"/>
    <lineage>
        <taxon>Bacteria</taxon>
        <taxon>Candidatus Woeseibacteriota</taxon>
    </lineage>
</organism>
<keyword evidence="1" id="KW-0812">Transmembrane</keyword>
<proteinExistence type="predicted"/>
<gene>
    <name evidence="2" type="ORF">A3E46_02745</name>
</gene>
<reference evidence="2 3" key="1">
    <citation type="journal article" date="2016" name="Nat. Commun.">
        <title>Thousands of microbial genomes shed light on interconnected biogeochemical processes in an aquifer system.</title>
        <authorList>
            <person name="Anantharaman K."/>
            <person name="Brown C.T."/>
            <person name="Hug L.A."/>
            <person name="Sharon I."/>
            <person name="Castelle C.J."/>
            <person name="Probst A.J."/>
            <person name="Thomas B.C."/>
            <person name="Singh A."/>
            <person name="Wilkins M.J."/>
            <person name="Karaoz U."/>
            <person name="Brodie E.L."/>
            <person name="Williams K.H."/>
            <person name="Hubbard S.S."/>
            <person name="Banfield J.F."/>
        </authorList>
    </citation>
    <scope>NUCLEOTIDE SEQUENCE [LARGE SCALE GENOMIC DNA]</scope>
</reference>
<evidence type="ECO:0000256" key="1">
    <source>
        <dbReference type="SAM" id="Phobius"/>
    </source>
</evidence>
<name>A0A1F8B011_9BACT</name>
<keyword evidence="1" id="KW-0472">Membrane</keyword>